<dbReference type="SUPFAM" id="SSF103473">
    <property type="entry name" value="MFS general substrate transporter"/>
    <property type="match status" value="1"/>
</dbReference>
<dbReference type="PROSITE" id="PS00216">
    <property type="entry name" value="SUGAR_TRANSPORT_1"/>
    <property type="match status" value="1"/>
</dbReference>
<dbReference type="PANTHER" id="PTHR23514">
    <property type="entry name" value="BYPASS OF STOP CODON PROTEIN 6"/>
    <property type="match status" value="1"/>
</dbReference>
<feature type="transmembrane region" description="Helical" evidence="7">
    <location>
        <begin position="168"/>
        <end position="193"/>
    </location>
</feature>
<dbReference type="GO" id="GO:0022857">
    <property type="term" value="F:transmembrane transporter activity"/>
    <property type="evidence" value="ECO:0007669"/>
    <property type="project" value="InterPro"/>
</dbReference>
<evidence type="ECO:0000256" key="4">
    <source>
        <dbReference type="ARBA" id="ARBA00022692"/>
    </source>
</evidence>
<dbReference type="Gene3D" id="1.20.1250.20">
    <property type="entry name" value="MFS general substrate transporter like domains"/>
    <property type="match status" value="2"/>
</dbReference>
<proteinExistence type="inferred from homology"/>
<feature type="transmembrane region" description="Helical" evidence="7">
    <location>
        <begin position="214"/>
        <end position="235"/>
    </location>
</feature>
<evidence type="ECO:0000256" key="7">
    <source>
        <dbReference type="SAM" id="Phobius"/>
    </source>
</evidence>
<keyword evidence="6 7" id="KW-0472">Membrane</keyword>
<feature type="transmembrane region" description="Helical" evidence="7">
    <location>
        <begin position="304"/>
        <end position="322"/>
    </location>
</feature>
<dbReference type="GO" id="GO:0012505">
    <property type="term" value="C:endomembrane system"/>
    <property type="evidence" value="ECO:0007669"/>
    <property type="project" value="UniProtKB-SubCell"/>
</dbReference>
<dbReference type="GO" id="GO:0016020">
    <property type="term" value="C:membrane"/>
    <property type="evidence" value="ECO:0007669"/>
    <property type="project" value="InterPro"/>
</dbReference>
<feature type="domain" description="Major facilitator superfamily (MFS) profile" evidence="8">
    <location>
        <begin position="13"/>
        <end position="391"/>
    </location>
</feature>
<dbReference type="Pfam" id="PF07690">
    <property type="entry name" value="MFS_1"/>
    <property type="match status" value="1"/>
</dbReference>
<evidence type="ECO:0000256" key="1">
    <source>
        <dbReference type="ARBA" id="ARBA00004127"/>
    </source>
</evidence>
<dbReference type="KEGG" id="pxi:J5O05_19330"/>
<name>A0A975DKS6_9GAMM</name>
<protein>
    <submittedName>
        <fullName evidence="9">MFS transporter</fullName>
    </submittedName>
</protein>
<reference evidence="9" key="1">
    <citation type="submission" date="2021-03" db="EMBL/GenBank/DDBJ databases">
        <title>Complete Genome of Pseudoalteromonas xiamenensis STKMTI.2, a new potential marine bacterium producing anti-Vibrio compounds.</title>
        <authorList>
            <person name="Handayani D.P."/>
            <person name="Isnansetyo A."/>
            <person name="Istiqomah I."/>
            <person name="Jumina J."/>
        </authorList>
    </citation>
    <scope>NUCLEOTIDE SEQUENCE</scope>
    <source>
        <strain evidence="9">STKMTI.2</strain>
        <plasmid evidence="9">unnamed5</plasmid>
    </source>
</reference>
<evidence type="ECO:0000256" key="3">
    <source>
        <dbReference type="ARBA" id="ARBA00022448"/>
    </source>
</evidence>
<feature type="transmembrane region" description="Helical" evidence="7">
    <location>
        <begin position="334"/>
        <end position="357"/>
    </location>
</feature>
<geneLocation type="plasmid" evidence="9 10">
    <name>unnamed5</name>
</geneLocation>
<feature type="transmembrane region" description="Helical" evidence="7">
    <location>
        <begin position="78"/>
        <end position="95"/>
    </location>
</feature>
<dbReference type="InterPro" id="IPR020846">
    <property type="entry name" value="MFS_dom"/>
</dbReference>
<comment type="similarity">
    <text evidence="2">Belongs to the major facilitator superfamily.</text>
</comment>
<keyword evidence="5 7" id="KW-1133">Transmembrane helix</keyword>
<feature type="transmembrane region" description="Helical" evidence="7">
    <location>
        <begin position="369"/>
        <end position="390"/>
    </location>
</feature>
<dbReference type="AlphaFoldDB" id="A0A975DKS6"/>
<dbReference type="InterPro" id="IPR036259">
    <property type="entry name" value="MFS_trans_sf"/>
</dbReference>
<dbReference type="InterPro" id="IPR011701">
    <property type="entry name" value="MFS"/>
</dbReference>
<keyword evidence="3" id="KW-0813">Transport</keyword>
<feature type="transmembrane region" description="Helical" evidence="7">
    <location>
        <begin position="51"/>
        <end position="71"/>
    </location>
</feature>
<feature type="transmembrane region" description="Helical" evidence="7">
    <location>
        <begin position="15"/>
        <end position="39"/>
    </location>
</feature>
<keyword evidence="10" id="KW-1185">Reference proteome</keyword>
<keyword evidence="9" id="KW-0614">Plasmid</keyword>
<dbReference type="InterPro" id="IPR005829">
    <property type="entry name" value="Sugar_transporter_CS"/>
</dbReference>
<organism evidence="9 10">
    <name type="scientific">Pseudoalteromonas xiamenensis</name>
    <dbReference type="NCBI Taxonomy" id="882626"/>
    <lineage>
        <taxon>Bacteria</taxon>
        <taxon>Pseudomonadati</taxon>
        <taxon>Pseudomonadota</taxon>
        <taxon>Gammaproteobacteria</taxon>
        <taxon>Alteromonadales</taxon>
        <taxon>Pseudoalteromonadaceae</taxon>
        <taxon>Pseudoalteromonas</taxon>
    </lineage>
</organism>
<dbReference type="PANTHER" id="PTHR23514:SF3">
    <property type="entry name" value="BYPASS OF STOP CODON PROTEIN 6"/>
    <property type="match status" value="1"/>
</dbReference>
<sequence>MQQEQPLHSVQTIRWLTYMMFLMFAMTSDAVGVIIPSLIDNYQLTMTEASAFHYTPMILIAFSGLFLGFLADKLGRKITILLGLSLFSTACFCFALGDSFIVFVCLLGLIGLAIGLFKTGALALLGDISTSSHEHTKTMNQVEGYFAVGAIIGPAAVSYMLAQGISWTYLYILAGALCFLLIVYTTSVQFPVLRSHPQSAPNLSKTFEAMNDPMALLFSSAIGLYVATEVAIYVWMPTLLLDYKGDLVWLATYALTLFFVLRAVGRFMAVWLLNQWSWQSVLLCLSLGIFVCYLATLFLGVNAAVIALPLCGLFMSMIYPTLNSKGISCFPKHQHGSIAGVILFFTAVSAALTPLLMGVVSDAFGHVKFGFYLATGFAFALFVLMLINWVKDPSKSKLEIANEQQG</sequence>
<dbReference type="Proteomes" id="UP000664904">
    <property type="component" value="Plasmid unnamed5"/>
</dbReference>
<dbReference type="InterPro" id="IPR051788">
    <property type="entry name" value="MFS_Transporter"/>
</dbReference>
<gene>
    <name evidence="9" type="ORF">J5O05_19330</name>
</gene>
<dbReference type="RefSeq" id="WP_208845241.1">
    <property type="nucleotide sequence ID" value="NZ_CP072135.1"/>
</dbReference>
<dbReference type="EMBL" id="CP072135">
    <property type="protein sequence ID" value="QTH73618.1"/>
    <property type="molecule type" value="Genomic_DNA"/>
</dbReference>
<evidence type="ECO:0000313" key="10">
    <source>
        <dbReference type="Proteomes" id="UP000664904"/>
    </source>
</evidence>
<dbReference type="PROSITE" id="PS50850">
    <property type="entry name" value="MFS"/>
    <property type="match status" value="1"/>
</dbReference>
<feature type="transmembrane region" description="Helical" evidence="7">
    <location>
        <begin position="145"/>
        <end position="162"/>
    </location>
</feature>
<comment type="subcellular location">
    <subcellularLocation>
        <location evidence="1">Endomembrane system</location>
        <topology evidence="1">Multi-pass membrane protein</topology>
    </subcellularLocation>
</comment>
<evidence type="ECO:0000256" key="2">
    <source>
        <dbReference type="ARBA" id="ARBA00008335"/>
    </source>
</evidence>
<accession>A0A975DKS6</accession>
<evidence type="ECO:0000259" key="8">
    <source>
        <dbReference type="PROSITE" id="PS50850"/>
    </source>
</evidence>
<feature type="transmembrane region" description="Helical" evidence="7">
    <location>
        <begin position="276"/>
        <end position="298"/>
    </location>
</feature>
<evidence type="ECO:0000313" key="9">
    <source>
        <dbReference type="EMBL" id="QTH73618.1"/>
    </source>
</evidence>
<evidence type="ECO:0000256" key="6">
    <source>
        <dbReference type="ARBA" id="ARBA00023136"/>
    </source>
</evidence>
<feature type="transmembrane region" description="Helical" evidence="7">
    <location>
        <begin position="247"/>
        <end position="264"/>
    </location>
</feature>
<evidence type="ECO:0000256" key="5">
    <source>
        <dbReference type="ARBA" id="ARBA00022989"/>
    </source>
</evidence>
<feature type="transmembrane region" description="Helical" evidence="7">
    <location>
        <begin position="101"/>
        <end position="125"/>
    </location>
</feature>
<keyword evidence="4 7" id="KW-0812">Transmembrane</keyword>